<evidence type="ECO:0000256" key="1">
    <source>
        <dbReference type="ARBA" id="ARBA00009477"/>
    </source>
</evidence>
<dbReference type="InterPro" id="IPR058647">
    <property type="entry name" value="BSH_CzcB-like"/>
</dbReference>
<evidence type="ECO:0000313" key="6">
    <source>
        <dbReference type="EMBL" id="MCH7410968.1"/>
    </source>
</evidence>
<organism evidence="6 7">
    <name type="scientific">Belliella filtrata</name>
    <dbReference type="NCBI Taxonomy" id="2923435"/>
    <lineage>
        <taxon>Bacteria</taxon>
        <taxon>Pseudomonadati</taxon>
        <taxon>Bacteroidota</taxon>
        <taxon>Cytophagia</taxon>
        <taxon>Cytophagales</taxon>
        <taxon>Cyclobacteriaceae</taxon>
        <taxon>Belliella</taxon>
    </lineage>
</organism>
<keyword evidence="7" id="KW-1185">Reference proteome</keyword>
<feature type="coiled-coil region" evidence="2">
    <location>
        <begin position="114"/>
        <end position="166"/>
    </location>
</feature>
<reference evidence="6" key="1">
    <citation type="submission" date="2022-03" db="EMBL/GenBank/DDBJ databases">
        <title>De novo assembled genomes of Belliella spp. (Cyclobacteriaceae) strains.</title>
        <authorList>
            <person name="Szabo A."/>
            <person name="Korponai K."/>
            <person name="Felfoldi T."/>
        </authorList>
    </citation>
    <scope>NUCLEOTIDE SEQUENCE</scope>
    <source>
        <strain evidence="6">DSM 111904</strain>
    </source>
</reference>
<dbReference type="PANTHER" id="PTHR30469:SF37">
    <property type="entry name" value="RAGD PROTEIN"/>
    <property type="match status" value="1"/>
</dbReference>
<dbReference type="NCBIfam" id="TIGR01730">
    <property type="entry name" value="RND_mfp"/>
    <property type="match status" value="1"/>
</dbReference>
<dbReference type="Pfam" id="PF25989">
    <property type="entry name" value="YknX_C"/>
    <property type="match status" value="1"/>
</dbReference>
<accession>A0ABS9V3L1</accession>
<dbReference type="Proteomes" id="UP001165489">
    <property type="component" value="Unassembled WGS sequence"/>
</dbReference>
<dbReference type="Gene3D" id="1.10.287.470">
    <property type="entry name" value="Helix hairpin bin"/>
    <property type="match status" value="1"/>
</dbReference>
<evidence type="ECO:0000313" key="7">
    <source>
        <dbReference type="Proteomes" id="UP001165489"/>
    </source>
</evidence>
<feature type="domain" description="CzcB-like barrel-sandwich hybrid" evidence="4">
    <location>
        <begin position="61"/>
        <end position="209"/>
    </location>
</feature>
<dbReference type="Gene3D" id="2.40.30.170">
    <property type="match status" value="1"/>
</dbReference>
<dbReference type="PANTHER" id="PTHR30469">
    <property type="entry name" value="MULTIDRUG RESISTANCE PROTEIN MDTA"/>
    <property type="match status" value="1"/>
</dbReference>
<protein>
    <submittedName>
        <fullName evidence="6">Efflux RND transporter periplasmic adaptor subunit</fullName>
    </submittedName>
</protein>
<feature type="domain" description="YknX-like C-terminal permuted SH3-like" evidence="5">
    <location>
        <begin position="304"/>
        <end position="370"/>
    </location>
</feature>
<evidence type="ECO:0000259" key="4">
    <source>
        <dbReference type="Pfam" id="PF25973"/>
    </source>
</evidence>
<evidence type="ECO:0000259" key="5">
    <source>
        <dbReference type="Pfam" id="PF25989"/>
    </source>
</evidence>
<dbReference type="InterPro" id="IPR006143">
    <property type="entry name" value="RND_pump_MFP"/>
</dbReference>
<dbReference type="PROSITE" id="PS51257">
    <property type="entry name" value="PROKAR_LIPOPROTEIN"/>
    <property type="match status" value="1"/>
</dbReference>
<dbReference type="SUPFAM" id="SSF111369">
    <property type="entry name" value="HlyD-like secretion proteins"/>
    <property type="match status" value="1"/>
</dbReference>
<dbReference type="Pfam" id="PF25954">
    <property type="entry name" value="Beta-barrel_RND_2"/>
    <property type="match status" value="1"/>
</dbReference>
<evidence type="ECO:0000256" key="2">
    <source>
        <dbReference type="SAM" id="Coils"/>
    </source>
</evidence>
<proteinExistence type="inferred from homology"/>
<dbReference type="InterPro" id="IPR058792">
    <property type="entry name" value="Beta-barrel_RND_2"/>
</dbReference>
<gene>
    <name evidence="6" type="ORF">MM239_16290</name>
</gene>
<comment type="similarity">
    <text evidence="1">Belongs to the membrane fusion protein (MFP) (TC 8.A.1) family.</text>
</comment>
<sequence length="373" mass="40908">MKLSKHTLLLFSVFLFVACNSSRNEKDAEQGRKVYETITIVSTDLQGSISLPAELKSFESVAIYAKAAGFVQQVKVDRGSKVKKGELLAQLDAPELVAKLAAAKAKVLQSEGLAQSVQSKLATIKDQLDRIQKTSQTPGTVSDADLRRVENQLKEEEAMVASSLSALEASRFELQAAEQMVSYLIIRSPFEGIVTERNIHTGTFVNHQSSGKPLFQLEMNNVLRLEIPLPEAYSGYDLSRDSVKFTLNAQPGEEFKAMVSRQSGSLQNASRTEIIEADVPNESGKLKAGSFSQVKIPYFKPNVIMVPSSSVVTSMEDRFVVKIENGAAKRVSIKKGITQDGKVEVFGRINIGDKILKNPSDTIQDGDEIHIEN</sequence>
<dbReference type="Gene3D" id="2.40.50.100">
    <property type="match status" value="1"/>
</dbReference>
<dbReference type="InterPro" id="IPR058637">
    <property type="entry name" value="YknX-like_C"/>
</dbReference>
<dbReference type="Gene3D" id="2.40.420.20">
    <property type="match status" value="1"/>
</dbReference>
<dbReference type="Pfam" id="PF25973">
    <property type="entry name" value="BSH_CzcB"/>
    <property type="match status" value="1"/>
</dbReference>
<dbReference type="RefSeq" id="WP_241349323.1">
    <property type="nucleotide sequence ID" value="NZ_JAKZGP010000052.1"/>
</dbReference>
<name>A0ABS9V3L1_9BACT</name>
<evidence type="ECO:0000259" key="3">
    <source>
        <dbReference type="Pfam" id="PF25954"/>
    </source>
</evidence>
<keyword evidence="2" id="KW-0175">Coiled coil</keyword>
<feature type="domain" description="CusB-like beta-barrel" evidence="3">
    <location>
        <begin position="226"/>
        <end position="296"/>
    </location>
</feature>
<dbReference type="EMBL" id="JAKZGP010000052">
    <property type="protein sequence ID" value="MCH7410968.1"/>
    <property type="molecule type" value="Genomic_DNA"/>
</dbReference>
<comment type="caution">
    <text evidence="6">The sequence shown here is derived from an EMBL/GenBank/DDBJ whole genome shotgun (WGS) entry which is preliminary data.</text>
</comment>